<dbReference type="AlphaFoldDB" id="A0A8X6VNF5"/>
<evidence type="ECO:0000313" key="1">
    <source>
        <dbReference type="EMBL" id="GFY13220.1"/>
    </source>
</evidence>
<reference evidence="1" key="1">
    <citation type="submission" date="2020-08" db="EMBL/GenBank/DDBJ databases">
        <title>Multicomponent nature underlies the extraordinary mechanical properties of spider dragline silk.</title>
        <authorList>
            <person name="Kono N."/>
            <person name="Nakamura H."/>
            <person name="Mori M."/>
            <person name="Yoshida Y."/>
            <person name="Ohtoshi R."/>
            <person name="Malay A.D."/>
            <person name="Moran D.A.P."/>
            <person name="Tomita M."/>
            <person name="Numata K."/>
            <person name="Arakawa K."/>
        </authorList>
    </citation>
    <scope>NUCLEOTIDE SEQUENCE</scope>
</reference>
<dbReference type="Proteomes" id="UP000887159">
    <property type="component" value="Unassembled WGS sequence"/>
</dbReference>
<organism evidence="1 2">
    <name type="scientific">Trichonephila clavipes</name>
    <name type="common">Golden silk orbweaver</name>
    <name type="synonym">Nephila clavipes</name>
    <dbReference type="NCBI Taxonomy" id="2585209"/>
    <lineage>
        <taxon>Eukaryota</taxon>
        <taxon>Metazoa</taxon>
        <taxon>Ecdysozoa</taxon>
        <taxon>Arthropoda</taxon>
        <taxon>Chelicerata</taxon>
        <taxon>Arachnida</taxon>
        <taxon>Araneae</taxon>
        <taxon>Araneomorphae</taxon>
        <taxon>Entelegynae</taxon>
        <taxon>Araneoidea</taxon>
        <taxon>Nephilidae</taxon>
        <taxon>Trichonephila</taxon>
    </lineage>
</organism>
<comment type="caution">
    <text evidence="1">The sequence shown here is derived from an EMBL/GenBank/DDBJ whole genome shotgun (WGS) entry which is preliminary data.</text>
</comment>
<accession>A0A8X6VNF5</accession>
<dbReference type="EMBL" id="BMAU01021321">
    <property type="protein sequence ID" value="GFY13220.1"/>
    <property type="molecule type" value="Genomic_DNA"/>
</dbReference>
<evidence type="ECO:0000313" key="2">
    <source>
        <dbReference type="Proteomes" id="UP000887159"/>
    </source>
</evidence>
<gene>
    <name evidence="1" type="ORF">TNCV_2334841</name>
</gene>
<keyword evidence="2" id="KW-1185">Reference proteome</keyword>
<sequence>MVLARFRSGNLRSMTFVHGVKSFFTCLCSPPASPAHILVIWGISLLQLYEEQDLVYIACYNGNPCNQGLVGVYGTCVNKTLHMAPGGRNLGRRGQASVSANLLDHPVQSIGLDRLYPMHFAHLH</sequence>
<proteinExistence type="predicted"/>
<name>A0A8X6VNF5_TRICX</name>
<protein>
    <submittedName>
        <fullName evidence="1">Uncharacterized protein</fullName>
    </submittedName>
</protein>